<dbReference type="KEGG" id="nsr:NS506_04317"/>
<proteinExistence type="predicted"/>
<reference evidence="3 4" key="2">
    <citation type="journal article" date="2016" name="Genome Announc.">
        <title>Draft Genome Sequence of Erythromycin- and Oxytetracycline-Sensitive Nocardia seriolae Strain U-1 (NBRC 110359).</title>
        <authorList>
            <person name="Imajoh M."/>
            <person name="Sukeda M."/>
            <person name="Shimizu M."/>
            <person name="Yamane J."/>
            <person name="Ohnishi K."/>
            <person name="Oshima S."/>
        </authorList>
    </citation>
    <scope>NUCLEOTIDE SEQUENCE [LARGE SCALE GENOMIC DNA]</scope>
    <source>
        <strain evidence="3 4">U-1</strain>
    </source>
</reference>
<reference evidence="2 5" key="3">
    <citation type="submission" date="2016-10" db="EMBL/GenBank/DDBJ databases">
        <title>Genome sequence of Nocardia seriolae strain EM150506, isolated from Anguila japonica.</title>
        <authorList>
            <person name="Han H.-J."/>
        </authorList>
    </citation>
    <scope>NUCLEOTIDE SEQUENCE [LARGE SCALE GENOMIC DNA]</scope>
    <source>
        <strain evidence="2 5">EM150506</strain>
    </source>
</reference>
<keyword evidence="4" id="KW-1185">Reference proteome</keyword>
<dbReference type="EMBL" id="CP017839">
    <property type="protein sequence ID" value="APA98365.1"/>
    <property type="molecule type" value="Genomic_DNA"/>
</dbReference>
<dbReference type="EMBL" id="BBYQ01000068">
    <property type="protein sequence ID" value="GAP29952.1"/>
    <property type="molecule type" value="Genomic_DNA"/>
</dbReference>
<evidence type="ECO:0000313" key="2">
    <source>
        <dbReference type="EMBL" id="APA98365.1"/>
    </source>
</evidence>
<name>A0A0B8N889_9NOCA</name>
<evidence type="ECO:0000256" key="1">
    <source>
        <dbReference type="SAM" id="Phobius"/>
    </source>
</evidence>
<protein>
    <submittedName>
        <fullName evidence="3">Uncharacterized protein</fullName>
    </submittedName>
</protein>
<gene>
    <name evidence="2" type="ORF">NS506_04317</name>
    <name evidence="3" type="ORF">NSK11_contig00068-0042</name>
</gene>
<accession>A0A0B8N889</accession>
<keyword evidence="1" id="KW-1133">Transmembrane helix</keyword>
<dbReference type="Proteomes" id="UP000037179">
    <property type="component" value="Unassembled WGS sequence"/>
</dbReference>
<sequence length="85" mass="9129">MPARAFWSNPAGFGLPLFIIGLLILWLNHRAIVPPPFLAWTVLIWSAILAFIAEPTPAPVLLAAAAMLLRGIHLAAPQSQPGRNA</sequence>
<evidence type="ECO:0000313" key="5">
    <source>
        <dbReference type="Proteomes" id="UP000180166"/>
    </source>
</evidence>
<reference evidence="4" key="1">
    <citation type="submission" date="2015-07" db="EMBL/GenBank/DDBJ databases">
        <title>Nocardia seriolae U-1 whole genome shotgun sequence.</title>
        <authorList>
            <person name="Imajoh M."/>
            <person name="Fukumoto Y."/>
            <person name="Sukeda M."/>
            <person name="Yamane J."/>
            <person name="Yamasaki K."/>
            <person name="Shimizu M."/>
            <person name="Ohnishi K."/>
            <person name="Oshima S."/>
        </authorList>
    </citation>
    <scope>NUCLEOTIDE SEQUENCE [LARGE SCALE GENOMIC DNA]</scope>
    <source>
        <strain evidence="4">U-1</strain>
    </source>
</reference>
<keyword evidence="1" id="KW-0812">Transmembrane</keyword>
<feature type="transmembrane region" description="Helical" evidence="1">
    <location>
        <begin position="6"/>
        <end position="25"/>
    </location>
</feature>
<dbReference type="Proteomes" id="UP000180166">
    <property type="component" value="Chromosome"/>
</dbReference>
<dbReference type="AlphaFoldDB" id="A0A0B8N889"/>
<dbReference type="GeneID" id="93375196"/>
<keyword evidence="1" id="KW-0472">Membrane</keyword>
<evidence type="ECO:0000313" key="3">
    <source>
        <dbReference type="EMBL" id="GAP29952.1"/>
    </source>
</evidence>
<dbReference type="RefSeq" id="WP_081986041.1">
    <property type="nucleotide sequence ID" value="NZ_AP017900.1"/>
</dbReference>
<evidence type="ECO:0000313" key="4">
    <source>
        <dbReference type="Proteomes" id="UP000037179"/>
    </source>
</evidence>
<organism evidence="3 4">
    <name type="scientific">Nocardia seriolae</name>
    <dbReference type="NCBI Taxonomy" id="37332"/>
    <lineage>
        <taxon>Bacteria</taxon>
        <taxon>Bacillati</taxon>
        <taxon>Actinomycetota</taxon>
        <taxon>Actinomycetes</taxon>
        <taxon>Mycobacteriales</taxon>
        <taxon>Nocardiaceae</taxon>
        <taxon>Nocardia</taxon>
    </lineage>
</organism>
<feature type="transmembrane region" description="Helical" evidence="1">
    <location>
        <begin position="37"/>
        <end position="53"/>
    </location>
</feature>